<protein>
    <submittedName>
        <fullName evidence="2">Uncharacterized protein</fullName>
    </submittedName>
</protein>
<dbReference type="AlphaFoldDB" id="A0A2M7G3H9"/>
<comment type="caution">
    <text evidence="2">The sequence shown here is derived from an EMBL/GenBank/DDBJ whole genome shotgun (WGS) entry which is preliminary data.</text>
</comment>
<dbReference type="EMBL" id="PFFQ01000037">
    <property type="protein sequence ID" value="PIW16430.1"/>
    <property type="molecule type" value="Genomic_DNA"/>
</dbReference>
<feature type="compositionally biased region" description="Basic and acidic residues" evidence="1">
    <location>
        <begin position="113"/>
        <end position="122"/>
    </location>
</feature>
<evidence type="ECO:0000313" key="3">
    <source>
        <dbReference type="Proteomes" id="UP000231019"/>
    </source>
</evidence>
<proteinExistence type="predicted"/>
<name>A0A2M7G3H9_9BACT</name>
<evidence type="ECO:0000313" key="2">
    <source>
        <dbReference type="EMBL" id="PIW16430.1"/>
    </source>
</evidence>
<accession>A0A2M7G3H9</accession>
<feature type="region of interest" description="Disordered" evidence="1">
    <location>
        <begin position="113"/>
        <end position="164"/>
    </location>
</feature>
<organism evidence="2 3">
    <name type="scientific">bacterium (Candidatus Blackallbacteria) CG17_big_fil_post_rev_8_21_14_2_50_48_46</name>
    <dbReference type="NCBI Taxonomy" id="2014261"/>
    <lineage>
        <taxon>Bacteria</taxon>
        <taxon>Candidatus Blackallbacteria</taxon>
    </lineage>
</organism>
<feature type="compositionally biased region" description="Basic residues" evidence="1">
    <location>
        <begin position="152"/>
        <end position="164"/>
    </location>
</feature>
<sequence>MIGFEDFIGEDQFRDIHSRRIDGGGRLSDLDAHSEIAVRRRIGVKSALDHRDIGIDSTCNRSENTATGIGGVEVETLPGFSGAGTFNLKALIAGLNGFRGRTQSFADDRVRGLWGGEPERRSRGQGRCGLFDNRRLGRTGQKKNDQQGPSQKRTHEKRRFSHRK</sequence>
<reference evidence="2 3" key="1">
    <citation type="submission" date="2017-09" db="EMBL/GenBank/DDBJ databases">
        <title>Depth-based differentiation of microbial function through sediment-hosted aquifers and enrichment of novel symbionts in the deep terrestrial subsurface.</title>
        <authorList>
            <person name="Probst A.J."/>
            <person name="Ladd B."/>
            <person name="Jarett J.K."/>
            <person name="Geller-Mcgrath D.E."/>
            <person name="Sieber C.M."/>
            <person name="Emerson J.B."/>
            <person name="Anantharaman K."/>
            <person name="Thomas B.C."/>
            <person name="Malmstrom R."/>
            <person name="Stieglmeier M."/>
            <person name="Klingl A."/>
            <person name="Woyke T."/>
            <person name="Ryan C.M."/>
            <person name="Banfield J.F."/>
        </authorList>
    </citation>
    <scope>NUCLEOTIDE SEQUENCE [LARGE SCALE GENOMIC DNA]</scope>
    <source>
        <strain evidence="2">CG17_big_fil_post_rev_8_21_14_2_50_48_46</strain>
    </source>
</reference>
<evidence type="ECO:0000256" key="1">
    <source>
        <dbReference type="SAM" id="MobiDB-lite"/>
    </source>
</evidence>
<gene>
    <name evidence="2" type="ORF">COW36_11710</name>
</gene>
<dbReference type="Proteomes" id="UP000231019">
    <property type="component" value="Unassembled WGS sequence"/>
</dbReference>